<dbReference type="EMBL" id="QGDH01000092">
    <property type="protein sequence ID" value="RAR08037.1"/>
    <property type="molecule type" value="Genomic_DNA"/>
</dbReference>
<organism evidence="8 9">
    <name type="scientific">Stemphylium lycopersici</name>
    <name type="common">Tomato gray leaf spot disease fungus</name>
    <name type="synonym">Thyrospora lycopersici</name>
    <dbReference type="NCBI Taxonomy" id="183478"/>
    <lineage>
        <taxon>Eukaryota</taxon>
        <taxon>Fungi</taxon>
        <taxon>Dikarya</taxon>
        <taxon>Ascomycota</taxon>
        <taxon>Pezizomycotina</taxon>
        <taxon>Dothideomycetes</taxon>
        <taxon>Pleosporomycetidae</taxon>
        <taxon>Pleosporales</taxon>
        <taxon>Pleosporineae</taxon>
        <taxon>Pleosporaceae</taxon>
        <taxon>Stemphylium</taxon>
    </lineage>
</organism>
<dbReference type="SUPFAM" id="SSF48264">
    <property type="entry name" value="Cytochrome P450"/>
    <property type="match status" value="1"/>
</dbReference>
<keyword evidence="5" id="KW-0560">Oxidoreductase</keyword>
<dbReference type="AlphaFoldDB" id="A0A364MZL4"/>
<evidence type="ECO:0000256" key="3">
    <source>
        <dbReference type="ARBA" id="ARBA00022617"/>
    </source>
</evidence>
<proteinExistence type="inferred from homology"/>
<dbReference type="STRING" id="183478.A0A364MZL4"/>
<dbReference type="GO" id="GO:0004497">
    <property type="term" value="F:monooxygenase activity"/>
    <property type="evidence" value="ECO:0007669"/>
    <property type="project" value="UniProtKB-KW"/>
</dbReference>
<dbReference type="InterPro" id="IPR002397">
    <property type="entry name" value="Cyt_P450_B"/>
</dbReference>
<dbReference type="GO" id="GO:0016705">
    <property type="term" value="F:oxidoreductase activity, acting on paired donors, with incorporation or reduction of molecular oxygen"/>
    <property type="evidence" value="ECO:0007669"/>
    <property type="project" value="InterPro"/>
</dbReference>
<evidence type="ECO:0000256" key="7">
    <source>
        <dbReference type="ARBA" id="ARBA00023033"/>
    </source>
</evidence>
<protein>
    <submittedName>
        <fullName evidence="8">Cytochrome p450</fullName>
    </submittedName>
</protein>
<dbReference type="PANTHER" id="PTHR46300:SF1">
    <property type="entry name" value="P450, PUTATIVE (EUROFUNG)-RELATED"/>
    <property type="match status" value="1"/>
</dbReference>
<keyword evidence="6" id="KW-0408">Iron</keyword>
<accession>A0A364MZL4</accession>
<evidence type="ECO:0000256" key="6">
    <source>
        <dbReference type="ARBA" id="ARBA00023004"/>
    </source>
</evidence>
<dbReference type="Gene3D" id="1.10.630.10">
    <property type="entry name" value="Cytochrome P450"/>
    <property type="match status" value="2"/>
</dbReference>
<evidence type="ECO:0000313" key="9">
    <source>
        <dbReference type="Proteomes" id="UP000249619"/>
    </source>
</evidence>
<dbReference type="Proteomes" id="UP000249619">
    <property type="component" value="Unassembled WGS sequence"/>
</dbReference>
<comment type="similarity">
    <text evidence="2">Belongs to the cytochrome P450 family.</text>
</comment>
<dbReference type="PRINTS" id="PR00359">
    <property type="entry name" value="BP450"/>
</dbReference>
<evidence type="ECO:0000256" key="2">
    <source>
        <dbReference type="ARBA" id="ARBA00010617"/>
    </source>
</evidence>
<sequence>MFCRGLLSLMAIIIVYFIAQKRRRARLPPGPRGLPLIGNLHQAPKEAVWLTFHKWVKEYGNLVSVNFGGTTVIIVGDYETAKDLLDKRGNIYTSRPRLVMAQELICNNNHIMFKPFAEDFLLHQWLQAPVLSPRASDCYKLVEWDLGILADAGVEKTATTLMISVVACVAQRKWVSKAQVELDAVIGSDRLPDFEDMKNLPYIQAAIQEVFRWRHPVPACVPHATTQDDHYQGYLIPKGSVVVPLFSATRQDETVFQNPTDFCPERWIGRTQPGSFGYGRRACSGRHIARNNLIIAIARMLWAFHVRTPSGKATSVEEGMFTTGFVSAPKSFRAMFKPRSAQPIQVIRETHDNTKKDITIILKGMRENLRAISVVL</sequence>
<comment type="caution">
    <text evidence="8">The sequence shown here is derived from an EMBL/GenBank/DDBJ whole genome shotgun (WGS) entry which is preliminary data.</text>
</comment>
<dbReference type="GO" id="GO:0020037">
    <property type="term" value="F:heme binding"/>
    <property type="evidence" value="ECO:0007669"/>
    <property type="project" value="InterPro"/>
</dbReference>
<keyword evidence="4" id="KW-0479">Metal-binding</keyword>
<evidence type="ECO:0000256" key="1">
    <source>
        <dbReference type="ARBA" id="ARBA00001971"/>
    </source>
</evidence>
<gene>
    <name evidence="8" type="ORF">DDE83_006209</name>
</gene>
<dbReference type="GO" id="GO:0005506">
    <property type="term" value="F:iron ion binding"/>
    <property type="evidence" value="ECO:0007669"/>
    <property type="project" value="InterPro"/>
</dbReference>
<dbReference type="PANTHER" id="PTHR46300">
    <property type="entry name" value="P450, PUTATIVE (EUROFUNG)-RELATED-RELATED"/>
    <property type="match status" value="1"/>
</dbReference>
<dbReference type="Pfam" id="PF00067">
    <property type="entry name" value="p450"/>
    <property type="match status" value="2"/>
</dbReference>
<evidence type="ECO:0000313" key="8">
    <source>
        <dbReference type="EMBL" id="RAR08037.1"/>
    </source>
</evidence>
<keyword evidence="3" id="KW-0349">Heme</keyword>
<reference evidence="9" key="1">
    <citation type="submission" date="2018-05" db="EMBL/GenBank/DDBJ databases">
        <title>Draft genome sequence of Stemphylium lycopersici strain CIDEFI 213.</title>
        <authorList>
            <person name="Medina R."/>
            <person name="Franco M.E.E."/>
            <person name="Lucentini C.G."/>
            <person name="Saparrat M.C.N."/>
            <person name="Balatti P.A."/>
        </authorList>
    </citation>
    <scope>NUCLEOTIDE SEQUENCE [LARGE SCALE GENOMIC DNA]</scope>
    <source>
        <strain evidence="9">CIDEFI 213</strain>
    </source>
</reference>
<dbReference type="InterPro" id="IPR001128">
    <property type="entry name" value="Cyt_P450"/>
</dbReference>
<evidence type="ECO:0000256" key="4">
    <source>
        <dbReference type="ARBA" id="ARBA00022723"/>
    </source>
</evidence>
<keyword evidence="7" id="KW-0503">Monooxygenase</keyword>
<dbReference type="InterPro" id="IPR036396">
    <property type="entry name" value="Cyt_P450_sf"/>
</dbReference>
<evidence type="ECO:0000256" key="5">
    <source>
        <dbReference type="ARBA" id="ARBA00023002"/>
    </source>
</evidence>
<dbReference type="InterPro" id="IPR050364">
    <property type="entry name" value="Cytochrome_P450_fung"/>
</dbReference>
<name>A0A364MZL4_STELY</name>
<comment type="cofactor">
    <cofactor evidence="1">
        <name>heme</name>
        <dbReference type="ChEBI" id="CHEBI:30413"/>
    </cofactor>
</comment>
<keyword evidence="9" id="KW-1185">Reference proteome</keyword>